<reference evidence="18" key="1">
    <citation type="submission" date="2022-01" db="EMBL/GenBank/DDBJ databases">
        <authorList>
            <person name="King R."/>
        </authorList>
    </citation>
    <scope>NUCLEOTIDE SEQUENCE</scope>
</reference>
<dbReference type="PROSITE" id="PS50068">
    <property type="entry name" value="LDLRA_2"/>
    <property type="match status" value="12"/>
</dbReference>
<keyword evidence="9 15" id="KW-0472">Membrane</keyword>
<dbReference type="PROSITE" id="PS01209">
    <property type="entry name" value="LDLRA_1"/>
    <property type="match status" value="8"/>
</dbReference>
<proteinExistence type="inferred from homology"/>
<dbReference type="InterPro" id="IPR036055">
    <property type="entry name" value="LDL_receptor-like_sf"/>
</dbReference>
<feature type="disulfide bond" evidence="13">
    <location>
        <begin position="1031"/>
        <end position="1043"/>
    </location>
</feature>
<feature type="disulfide bond" evidence="13">
    <location>
        <begin position="932"/>
        <end position="947"/>
    </location>
</feature>
<keyword evidence="10 13" id="KW-1015">Disulfide bond</keyword>
<dbReference type="InterPro" id="IPR002172">
    <property type="entry name" value="LDrepeatLR_classA_rpt"/>
</dbReference>
<dbReference type="SUPFAM" id="SSF57196">
    <property type="entry name" value="EGF/Laminin"/>
    <property type="match status" value="3"/>
</dbReference>
<dbReference type="InterPro" id="IPR023415">
    <property type="entry name" value="LDLR_class-A_CS"/>
</dbReference>
<evidence type="ECO:0000313" key="19">
    <source>
        <dbReference type="Proteomes" id="UP001152798"/>
    </source>
</evidence>
<keyword evidence="5 15" id="KW-0812">Transmembrane</keyword>
<feature type="disulfide bond" evidence="13">
    <location>
        <begin position="992"/>
        <end position="1004"/>
    </location>
</feature>
<evidence type="ECO:0000256" key="3">
    <source>
        <dbReference type="ARBA" id="ARBA00022536"/>
    </source>
</evidence>
<protein>
    <recommendedName>
        <fullName evidence="17">EGF-like domain-containing protein</fullName>
    </recommendedName>
</protein>
<dbReference type="PANTHER" id="PTHR22722">
    <property type="entry name" value="LOW-DENSITY LIPOPROTEIN RECEPTOR-RELATED PROTEIN 2-RELATED"/>
    <property type="match status" value="1"/>
</dbReference>
<dbReference type="FunFam" id="4.10.400.10:FF:000002">
    <property type="entry name" value="Low-density lipoprotein receptor-related protein 1"/>
    <property type="match status" value="2"/>
</dbReference>
<evidence type="ECO:0000256" key="5">
    <source>
        <dbReference type="ARBA" id="ARBA00022692"/>
    </source>
</evidence>
<dbReference type="FunFam" id="2.10.25.10:FF:000009">
    <property type="entry name" value="Low-density lipoprotein receptor isoform 1"/>
    <property type="match status" value="1"/>
</dbReference>
<feature type="disulfide bond" evidence="13">
    <location>
        <begin position="1072"/>
        <end position="1084"/>
    </location>
</feature>
<keyword evidence="11" id="KW-0675">Receptor</keyword>
<dbReference type="InterPro" id="IPR051221">
    <property type="entry name" value="LDLR-related"/>
</dbReference>
<dbReference type="EMBL" id="OV725078">
    <property type="protein sequence ID" value="CAH1392945.1"/>
    <property type="molecule type" value="Genomic_DNA"/>
</dbReference>
<keyword evidence="12" id="KW-0325">Glycoprotein</keyword>
<dbReference type="Pfam" id="PF12662">
    <property type="entry name" value="cEGF"/>
    <property type="match status" value="1"/>
</dbReference>
<dbReference type="SUPFAM" id="SSF57424">
    <property type="entry name" value="LDL receptor-like module"/>
    <property type="match status" value="12"/>
</dbReference>
<evidence type="ECO:0000256" key="16">
    <source>
        <dbReference type="SAM" id="SignalP"/>
    </source>
</evidence>
<evidence type="ECO:0000313" key="18">
    <source>
        <dbReference type="EMBL" id="CAH1392945.1"/>
    </source>
</evidence>
<dbReference type="InterPro" id="IPR026823">
    <property type="entry name" value="cEGF"/>
</dbReference>
<dbReference type="CDD" id="cd00112">
    <property type="entry name" value="LDLa"/>
    <property type="match status" value="12"/>
</dbReference>
<dbReference type="GO" id="GO:0016324">
    <property type="term" value="C:apical plasma membrane"/>
    <property type="evidence" value="ECO:0007669"/>
    <property type="project" value="TreeGrafter"/>
</dbReference>
<evidence type="ECO:0000256" key="12">
    <source>
        <dbReference type="ARBA" id="ARBA00023180"/>
    </source>
</evidence>
<feature type="disulfide bond" evidence="13">
    <location>
        <begin position="43"/>
        <end position="61"/>
    </location>
</feature>
<feature type="disulfide bond" evidence="13">
    <location>
        <begin position="1091"/>
        <end position="1106"/>
    </location>
</feature>
<dbReference type="Proteomes" id="UP001152798">
    <property type="component" value="Chromosome 2"/>
</dbReference>
<keyword evidence="3" id="KW-0245">EGF-like domain</keyword>
<keyword evidence="8 15" id="KW-1133">Transmembrane helix</keyword>
<feature type="disulfide bond" evidence="13">
    <location>
        <begin position="1147"/>
        <end position="1162"/>
    </location>
</feature>
<evidence type="ECO:0000256" key="14">
    <source>
        <dbReference type="PROSITE-ProRule" id="PRU00461"/>
    </source>
</evidence>
<dbReference type="PROSITE" id="PS51120">
    <property type="entry name" value="LDLRB"/>
    <property type="match status" value="4"/>
</dbReference>
<dbReference type="SMART" id="SM00192">
    <property type="entry name" value="LDLa"/>
    <property type="match status" value="12"/>
</dbReference>
<dbReference type="SMART" id="SM00179">
    <property type="entry name" value="EGF_CA"/>
    <property type="match status" value="3"/>
</dbReference>
<evidence type="ECO:0000256" key="8">
    <source>
        <dbReference type="ARBA" id="ARBA00022989"/>
    </source>
</evidence>
<feature type="disulfide bond" evidence="13">
    <location>
        <begin position="1185"/>
        <end position="1200"/>
    </location>
</feature>
<name>A0A9P0E8T8_NEZVI</name>
<feature type="disulfide bond" evidence="13">
    <location>
        <begin position="90"/>
        <end position="108"/>
    </location>
</feature>
<dbReference type="InterPro" id="IPR000033">
    <property type="entry name" value="LDLR_classB_rpt"/>
</dbReference>
<feature type="domain" description="EGF-like" evidence="17">
    <location>
        <begin position="272"/>
        <end position="287"/>
    </location>
</feature>
<feature type="disulfide bond" evidence="13">
    <location>
        <begin position="999"/>
        <end position="1017"/>
    </location>
</feature>
<feature type="disulfide bond" evidence="13">
    <location>
        <begin position="971"/>
        <end position="986"/>
    </location>
</feature>
<evidence type="ECO:0000256" key="4">
    <source>
        <dbReference type="ARBA" id="ARBA00022583"/>
    </source>
</evidence>
<sequence length="1759" mass="198392">MLFPRYRLKFWNEFNLLFVTTLIILVTSSEQHETECDDNFFRCRSGRCISMSFICDGYEDCGHGDMSDEENCHMTTTPGTKPCNKDEYQCQDRLCIPSLWVCDGEADCLDGSDETHGCTAGTCDGFLCHSKTCIPKEWECDGVRDCPDNSDELFCTKKPVNSEECSIHENGFLCRDQMKCIELKEVCNNHPDCDDSSDEGGVCLVSNKTDTCTNLKCSTNQGCIILPEGPVCTEVCMKGYHFTGGSCFDIDECLSFGSCDQICMNTIGGYNCSCIEGYKFNIDLNKCKAKGSEGILFFTSNQEIRGYYLDSEVYFKVVENLPHATGVTYDGVNVYWTTVADEEETIVKAAENGENQKIIVTSGIGRPEDLAVDWITKNVYFTDSKLKYVGVCSNDGYYCLMLHEDQVEKPRAIVLHSSEGLMYWSDWGTEPAIMRSGMDGSNIIKFIKDDIHWPNGLAIDHGTNYLYWVDAKEARIECVKLDGTDRRKVPSTAVKHPFSIDIFEDRIYWSDWDSDQIVSCNKFSGKDCHTIIKERDHKIYGIHVYHPSMIKEVINPCLDVQCSDICLISPKNMDDDLQYTCACPYHKKLSRDHHTCIEDKPLQTIIVGSGQQIIKIQHKKFGGFSSDHFKLTVLRKIGALAYDPNSDRIIVSDLVRRKIFSFNVKSFESEILIEHNIGKVVGMDVDYYENNLYWIDDEKKTIEVMNLQNKHRLTLIRDLNEGLNDIALVLEHGFMFVALSTFEGAHIDRISMDGRQTSRIHVIEEKLFGPLSLSYDPKLERLFWSDQMGGEIASTAVEGLDRHIFKDGHSGPVDVAVTESEVFWLGYGATKVFWSNKFDGSLTKRFILDKLEETDNMKIIGLNKGLRKEASACNALGNCSHVCLISTHMGICACPDGMELGFDRKTCQKLLACKEGQYKCTTGECISKSLRCNGRSDCRLGDDEEYCSIICSPDQLACLDGSSCIEKSKKCDSKVDCNDGSDEKYCESTRNCTGNEFQCTSGECVSKVAQCDGMNDCNDGSDESSCNAFTCKTNEFRCNTGNCIPNSWVCDSQIDCNDGSDEGPKCSEIEGCDEDQFTCDNGHCISHVLVCNHEDDCEDSSDEKYCYFPKSKKKYDNEENKTQDSSKDCQFLCPSDLKICLPSSGRCNGTSECPDGEDELRCNKCSEEEFTCSSSKRCLPMTWVCDNVSDCEDQSDEMHCLNGTLAVHDMFISDNLLCDGLFCKDSKKCIPLSKLCDSLMDCTDGSDEKGLCGKGCEHAACHHKCKETPMGPRCECLSGYTLGGDGRTCSDINECEKMSSCSQYCHNTVGSYSCSCMDDNFQLRSDKIRCKAKGTEMKYYFATKKEIKYKSQSLQQTVVVYQSQRDMDMKGMDFDMNNDIIFWTSEISGYLYKVDIKSKNITQITNLIRPTKISYDWVTGNVYVLENFKIIRVCNFEAKLCSALYTAKNGINIETIALDPKSRIMFWSESKWLINQTPNSTLQLASMSADNPWAVLSFDFSPVTDIVVDHFHKVVYWSNLAENKIERCSYDGKDRSVLLRSEYPPRDLVLFEDYLYWVNDQKQSHIIRPEAEGTITKYGLYGSVYMKHESVRLLPSSSYNEIKAFRVSQSALQPEGVNHCSKITCNYLCISNENEPICYCEDGSKVKPGDICNNHTGIHFKTYETENVSGSSSVLAWFFWIGGLVIAAGLGYASYYFVANYVQKNKIHPRFSVFFPVGRSEAQREQGSQVHQFENPTYSEENSELKFLLNNEISVNQAV</sequence>
<organism evidence="18 19">
    <name type="scientific">Nezara viridula</name>
    <name type="common">Southern green stink bug</name>
    <name type="synonym">Cimex viridulus</name>
    <dbReference type="NCBI Taxonomy" id="85310"/>
    <lineage>
        <taxon>Eukaryota</taxon>
        <taxon>Metazoa</taxon>
        <taxon>Ecdysozoa</taxon>
        <taxon>Arthropoda</taxon>
        <taxon>Hexapoda</taxon>
        <taxon>Insecta</taxon>
        <taxon>Pterygota</taxon>
        <taxon>Neoptera</taxon>
        <taxon>Paraneoptera</taxon>
        <taxon>Hemiptera</taxon>
        <taxon>Heteroptera</taxon>
        <taxon>Panheteroptera</taxon>
        <taxon>Pentatomomorpha</taxon>
        <taxon>Pentatomoidea</taxon>
        <taxon>Pentatomidae</taxon>
        <taxon>Pentatominae</taxon>
        <taxon>Nezara</taxon>
    </lineage>
</organism>
<feature type="disulfide bond" evidence="13">
    <location>
        <begin position="128"/>
        <end position="146"/>
    </location>
</feature>
<dbReference type="CDD" id="cd00054">
    <property type="entry name" value="EGF_CA"/>
    <property type="match status" value="2"/>
</dbReference>
<feature type="signal peptide" evidence="16">
    <location>
        <begin position="1"/>
        <end position="31"/>
    </location>
</feature>
<evidence type="ECO:0000256" key="7">
    <source>
        <dbReference type="ARBA" id="ARBA00022737"/>
    </source>
</evidence>
<feature type="repeat" description="LDL-receptor class B" evidence="14">
    <location>
        <begin position="1513"/>
        <end position="1554"/>
    </location>
</feature>
<dbReference type="PROSITE" id="PS01187">
    <property type="entry name" value="EGF_CA"/>
    <property type="match status" value="2"/>
</dbReference>
<feature type="repeat" description="LDL-receptor class B" evidence="14">
    <location>
        <begin position="332"/>
        <end position="376"/>
    </location>
</feature>
<evidence type="ECO:0000256" key="2">
    <source>
        <dbReference type="ARBA" id="ARBA00009939"/>
    </source>
</evidence>
<feature type="disulfide bond" evidence="13">
    <location>
        <begin position="140"/>
        <end position="155"/>
    </location>
</feature>
<feature type="repeat" description="LDL-receptor class B" evidence="14">
    <location>
        <begin position="420"/>
        <end position="463"/>
    </location>
</feature>
<dbReference type="GO" id="GO:0005509">
    <property type="term" value="F:calcium ion binding"/>
    <property type="evidence" value="ECO:0007669"/>
    <property type="project" value="InterPro"/>
</dbReference>
<evidence type="ECO:0000256" key="1">
    <source>
        <dbReference type="ARBA" id="ARBA00004479"/>
    </source>
</evidence>
<keyword evidence="4" id="KW-0254">Endocytosis</keyword>
<feature type="disulfide bond" evidence="13">
    <location>
        <begin position="913"/>
        <end position="925"/>
    </location>
</feature>
<feature type="disulfide bond" evidence="13">
    <location>
        <begin position="920"/>
        <end position="938"/>
    </location>
</feature>
<evidence type="ECO:0000256" key="9">
    <source>
        <dbReference type="ARBA" id="ARBA00023136"/>
    </source>
</evidence>
<dbReference type="PROSITE" id="PS01186">
    <property type="entry name" value="EGF_2"/>
    <property type="match status" value="1"/>
</dbReference>
<accession>A0A9P0E8T8</accession>
<evidence type="ECO:0000256" key="11">
    <source>
        <dbReference type="ARBA" id="ARBA00023170"/>
    </source>
</evidence>
<dbReference type="InterPro" id="IPR001881">
    <property type="entry name" value="EGF-like_Ca-bd_dom"/>
</dbReference>
<evidence type="ECO:0000256" key="6">
    <source>
        <dbReference type="ARBA" id="ARBA00022729"/>
    </source>
</evidence>
<dbReference type="GO" id="GO:0043235">
    <property type="term" value="C:receptor complex"/>
    <property type="evidence" value="ECO:0007669"/>
    <property type="project" value="TreeGrafter"/>
</dbReference>
<keyword evidence="6 16" id="KW-0732">Signal</keyword>
<dbReference type="Gene3D" id="4.10.400.10">
    <property type="entry name" value="Low-density Lipoprotein Receptor"/>
    <property type="match status" value="12"/>
</dbReference>
<dbReference type="PRINTS" id="PR00261">
    <property type="entry name" value="LDLRECEPTOR"/>
</dbReference>
<comment type="caution">
    <text evidence="13">Lacks conserved residue(s) required for the propagation of feature annotation.</text>
</comment>
<dbReference type="SMART" id="SM00135">
    <property type="entry name" value="LY"/>
    <property type="match status" value="11"/>
</dbReference>
<feature type="chain" id="PRO_5040332853" description="EGF-like domain-containing protein" evidence="16">
    <location>
        <begin position="32"/>
        <end position="1759"/>
    </location>
</feature>
<dbReference type="InterPro" id="IPR018097">
    <property type="entry name" value="EGF_Ca-bd_CS"/>
</dbReference>
<feature type="disulfide bond" evidence="13">
    <location>
        <begin position="1011"/>
        <end position="1026"/>
    </location>
</feature>
<gene>
    <name evidence="18" type="ORF">NEZAVI_LOCUS3682</name>
</gene>
<dbReference type="InterPro" id="IPR049883">
    <property type="entry name" value="NOTCH1_EGF-like"/>
</dbReference>
<dbReference type="InterPro" id="IPR000742">
    <property type="entry name" value="EGF"/>
</dbReference>
<dbReference type="Pfam" id="PF07645">
    <property type="entry name" value="EGF_CA"/>
    <property type="match status" value="1"/>
</dbReference>
<feature type="disulfide bond" evidence="13">
    <location>
        <begin position="1038"/>
        <end position="1056"/>
    </location>
</feature>
<dbReference type="Pfam" id="PF00057">
    <property type="entry name" value="Ldl_recept_a"/>
    <property type="match status" value="9"/>
</dbReference>
<evidence type="ECO:0000259" key="17">
    <source>
        <dbReference type="PROSITE" id="PS01186"/>
    </source>
</evidence>
<comment type="similarity">
    <text evidence="2">Belongs to the LDLR family.</text>
</comment>
<dbReference type="Gene3D" id="2.120.10.30">
    <property type="entry name" value="TolB, C-terminal domain"/>
    <property type="match status" value="3"/>
</dbReference>
<keyword evidence="7" id="KW-0677">Repeat</keyword>
<dbReference type="FunFam" id="2.120.10.30:FF:000241">
    <property type="entry name" value="Low-density lipoprotein receptor-related protein 6"/>
    <property type="match status" value="1"/>
</dbReference>
<evidence type="ECO:0000256" key="10">
    <source>
        <dbReference type="ARBA" id="ARBA00023157"/>
    </source>
</evidence>
<dbReference type="GO" id="GO:0042562">
    <property type="term" value="F:hormone binding"/>
    <property type="evidence" value="ECO:0007669"/>
    <property type="project" value="TreeGrafter"/>
</dbReference>
<comment type="subcellular location">
    <subcellularLocation>
        <location evidence="1">Membrane</location>
        <topology evidence="1">Single-pass type I membrane protein</topology>
    </subcellularLocation>
</comment>
<feature type="disulfide bond" evidence="13">
    <location>
        <begin position="1079"/>
        <end position="1097"/>
    </location>
</feature>
<dbReference type="InterPro" id="IPR011042">
    <property type="entry name" value="6-blade_b-propeller_TolB-like"/>
</dbReference>
<feature type="repeat" description="LDL-receptor class B" evidence="14">
    <location>
        <begin position="464"/>
        <end position="506"/>
    </location>
</feature>
<dbReference type="GO" id="GO:0006898">
    <property type="term" value="P:receptor-mediated endocytosis"/>
    <property type="evidence" value="ECO:0007669"/>
    <property type="project" value="TreeGrafter"/>
</dbReference>
<evidence type="ECO:0000256" key="15">
    <source>
        <dbReference type="SAM" id="Phobius"/>
    </source>
</evidence>
<evidence type="ECO:0000256" key="13">
    <source>
        <dbReference type="PROSITE-ProRule" id="PRU00124"/>
    </source>
</evidence>
<feature type="disulfide bond" evidence="13">
    <location>
        <begin position="36"/>
        <end position="48"/>
    </location>
</feature>
<dbReference type="Gene3D" id="2.10.25.10">
    <property type="entry name" value="Laminin"/>
    <property type="match status" value="3"/>
</dbReference>
<dbReference type="SUPFAM" id="SSF63825">
    <property type="entry name" value="YWTD domain"/>
    <property type="match status" value="3"/>
</dbReference>
<keyword evidence="19" id="KW-1185">Reference proteome</keyword>
<dbReference type="OrthoDB" id="8831087at2759"/>
<dbReference type="SMART" id="SM00181">
    <property type="entry name" value="EGF"/>
    <property type="match status" value="9"/>
</dbReference>
<feature type="disulfide bond" evidence="13">
    <location>
        <begin position="83"/>
        <end position="95"/>
    </location>
</feature>
<dbReference type="Pfam" id="PF00058">
    <property type="entry name" value="Ldl_recept_b"/>
    <property type="match status" value="1"/>
</dbReference>
<feature type="transmembrane region" description="Helical" evidence="15">
    <location>
        <begin position="1677"/>
        <end position="1698"/>
    </location>
</feature>
<dbReference type="PANTHER" id="PTHR22722:SF14">
    <property type="entry name" value="MEGALIN, ISOFORM A"/>
    <property type="match status" value="1"/>
</dbReference>